<feature type="compositionally biased region" description="Polar residues" evidence="1">
    <location>
        <begin position="236"/>
        <end position="278"/>
    </location>
</feature>
<feature type="region of interest" description="Disordered" evidence="1">
    <location>
        <begin position="236"/>
        <end position="291"/>
    </location>
</feature>
<keyword evidence="2" id="KW-1133">Transmembrane helix</keyword>
<dbReference type="SMART" id="SM00568">
    <property type="entry name" value="GRAM"/>
    <property type="match status" value="1"/>
</dbReference>
<dbReference type="InterPro" id="IPR052633">
    <property type="entry name" value="GRAM_domain_protein_2B"/>
</dbReference>
<feature type="compositionally biased region" description="Polar residues" evidence="1">
    <location>
        <begin position="75"/>
        <end position="86"/>
    </location>
</feature>
<evidence type="ECO:0000256" key="2">
    <source>
        <dbReference type="SAM" id="Phobius"/>
    </source>
</evidence>
<gene>
    <name evidence="4" type="ORF">HHUSO_G34083</name>
</gene>
<comment type="caution">
    <text evidence="4">The sequence shown here is derived from an EMBL/GenBank/DDBJ whole genome shotgun (WGS) entry which is preliminary data.</text>
</comment>
<keyword evidence="2" id="KW-0812">Transmembrane</keyword>
<dbReference type="InterPro" id="IPR004182">
    <property type="entry name" value="GRAM"/>
</dbReference>
<feature type="domain" description="GRAM" evidence="3">
    <location>
        <begin position="117"/>
        <end position="184"/>
    </location>
</feature>
<dbReference type="InterPro" id="IPR011993">
    <property type="entry name" value="PH-like_dom_sf"/>
</dbReference>
<feature type="region of interest" description="Disordered" evidence="1">
    <location>
        <begin position="29"/>
        <end position="114"/>
    </location>
</feature>
<dbReference type="Proteomes" id="UP001369086">
    <property type="component" value="Unassembled WGS sequence"/>
</dbReference>
<sequence>MFESKKETFKLLLRKIDAKAAHKMKHILYESSQVESKVNSEKLKKEKKKMGLQKKSQSLEEAQLAIQHRDKHQPLNRSQTFDFASTKNDEQEKSLERKGSLTSSPSKSSQSYSKHNRSFHKLFREIAEEEPLMNSFTCALQKEILYHGKMYVSNNYICFYSSVLLKETKVVIPVSSVAILKKQNTALVVPNALSIRTTDGEKARIILLQRNAAFIFVSLRTRDVTFKLLKSICNPSEDASANSSPVFSSAETSFDTPGKHLNSSQSSLDQEQETQPDSLGTPKHSKAPSQQLNTIHSQLNSEDKGEDQTDRAVEQQAGDSWVWTITRKVNSYIMPHESNSINMLLIICLLLVVVLLLSSGYIGLRIVALEQQLTSMGAWPDVSMHSGYKDA</sequence>
<dbReference type="Gene3D" id="2.30.29.30">
    <property type="entry name" value="Pleckstrin-homology domain (PH domain)/Phosphotyrosine-binding domain (PTB)"/>
    <property type="match status" value="1"/>
</dbReference>
<evidence type="ECO:0000256" key="1">
    <source>
        <dbReference type="SAM" id="MobiDB-lite"/>
    </source>
</evidence>
<dbReference type="EMBL" id="JAHFZB010000045">
    <property type="protein sequence ID" value="KAK6468280.1"/>
    <property type="molecule type" value="Genomic_DNA"/>
</dbReference>
<feature type="compositionally biased region" description="Basic and acidic residues" evidence="1">
    <location>
        <begin position="87"/>
        <end position="99"/>
    </location>
</feature>
<proteinExistence type="predicted"/>
<evidence type="ECO:0000313" key="4">
    <source>
        <dbReference type="EMBL" id="KAK6468280.1"/>
    </source>
</evidence>
<accession>A0ABR0Y7Q6</accession>
<evidence type="ECO:0000259" key="3">
    <source>
        <dbReference type="SMART" id="SM00568"/>
    </source>
</evidence>
<evidence type="ECO:0000313" key="5">
    <source>
        <dbReference type="Proteomes" id="UP001369086"/>
    </source>
</evidence>
<keyword evidence="2" id="KW-0472">Membrane</keyword>
<dbReference type="PANTHER" id="PTHR46645">
    <property type="entry name" value="GRAM DOMAIN-CONTAINING PROTEIN 2B-RELATED"/>
    <property type="match status" value="1"/>
</dbReference>
<name>A0ABR0Y7Q6_HUSHU</name>
<dbReference type="CDD" id="cd13220">
    <property type="entry name" value="PH-GRAM_GRAMDC"/>
    <property type="match status" value="1"/>
</dbReference>
<reference evidence="4 5" key="1">
    <citation type="submission" date="2021-05" db="EMBL/GenBank/DDBJ databases">
        <authorList>
            <person name="Zahm M."/>
            <person name="Klopp C."/>
            <person name="Cabau C."/>
            <person name="Kuhl H."/>
            <person name="Suciu R."/>
            <person name="Ciorpac M."/>
            <person name="Holostenco D."/>
            <person name="Gessner J."/>
            <person name="Wuertz S."/>
            <person name="Hohne C."/>
            <person name="Stock M."/>
            <person name="Gislard M."/>
            <person name="Lluch J."/>
            <person name="Milhes M."/>
            <person name="Lampietro C."/>
            <person name="Lopez Roques C."/>
            <person name="Donnadieu C."/>
            <person name="Du K."/>
            <person name="Schartl M."/>
            <person name="Guiguen Y."/>
        </authorList>
    </citation>
    <scope>NUCLEOTIDE SEQUENCE [LARGE SCALE GENOMIC DNA]</scope>
    <source>
        <strain evidence="4">Hh-F2</strain>
        <tissue evidence="4">Blood</tissue>
    </source>
</reference>
<dbReference type="Pfam" id="PF02893">
    <property type="entry name" value="GRAM"/>
    <property type="match status" value="1"/>
</dbReference>
<protein>
    <submittedName>
        <fullName evidence="4">GRAM domain-containing protein 2B-like isoform X1</fullName>
    </submittedName>
</protein>
<dbReference type="PANTHER" id="PTHR46645:SF1">
    <property type="entry name" value="GRAM DOMAIN-CONTAINING PROTEIN"/>
    <property type="match status" value="1"/>
</dbReference>
<feature type="compositionally biased region" description="Low complexity" evidence="1">
    <location>
        <begin position="100"/>
        <end position="113"/>
    </location>
</feature>
<organism evidence="4 5">
    <name type="scientific">Huso huso</name>
    <name type="common">Beluga</name>
    <name type="synonym">Acipenser huso</name>
    <dbReference type="NCBI Taxonomy" id="61971"/>
    <lineage>
        <taxon>Eukaryota</taxon>
        <taxon>Metazoa</taxon>
        <taxon>Chordata</taxon>
        <taxon>Craniata</taxon>
        <taxon>Vertebrata</taxon>
        <taxon>Euteleostomi</taxon>
        <taxon>Actinopterygii</taxon>
        <taxon>Chondrostei</taxon>
        <taxon>Acipenseriformes</taxon>
        <taxon>Acipenseridae</taxon>
        <taxon>Huso</taxon>
    </lineage>
</organism>
<feature type="transmembrane region" description="Helical" evidence="2">
    <location>
        <begin position="343"/>
        <end position="364"/>
    </location>
</feature>
<keyword evidence="5" id="KW-1185">Reference proteome</keyword>